<protein>
    <submittedName>
        <fullName evidence="2">Uncharacterized protein</fullName>
    </submittedName>
</protein>
<gene>
    <name evidence="2" type="ORF">E8E13_002246</name>
</gene>
<dbReference type="EMBL" id="SWKU01000018">
    <property type="protein sequence ID" value="KAF2998824.1"/>
    <property type="molecule type" value="Genomic_DNA"/>
</dbReference>
<name>A0A9P4W8H4_CURKU</name>
<feature type="region of interest" description="Disordered" evidence="1">
    <location>
        <begin position="1"/>
        <end position="49"/>
    </location>
</feature>
<dbReference type="OrthoDB" id="3786746at2759"/>
<sequence length="129" mass="14345">MSSFTQPSPFGLPKSPRATRPMLSPLATSFPAQDASTPSSSSETLADTRHHRNADSLIFSNAVIPLSPASATSNESSNDTLLLEGLAPRKRNGFVRLFCCFGREERARRKVLRETQYEKVGEKMHWSEY</sequence>
<dbReference type="AlphaFoldDB" id="A0A9P4W8H4"/>
<proteinExistence type="predicted"/>
<accession>A0A9P4W8H4</accession>
<evidence type="ECO:0000256" key="1">
    <source>
        <dbReference type="SAM" id="MobiDB-lite"/>
    </source>
</evidence>
<comment type="caution">
    <text evidence="2">The sequence shown here is derived from an EMBL/GenBank/DDBJ whole genome shotgun (WGS) entry which is preliminary data.</text>
</comment>
<evidence type="ECO:0000313" key="3">
    <source>
        <dbReference type="Proteomes" id="UP000801428"/>
    </source>
</evidence>
<keyword evidence="3" id="KW-1185">Reference proteome</keyword>
<organism evidence="2 3">
    <name type="scientific">Curvularia kusanoi</name>
    <name type="common">Cochliobolus kusanoi</name>
    <dbReference type="NCBI Taxonomy" id="90978"/>
    <lineage>
        <taxon>Eukaryota</taxon>
        <taxon>Fungi</taxon>
        <taxon>Dikarya</taxon>
        <taxon>Ascomycota</taxon>
        <taxon>Pezizomycotina</taxon>
        <taxon>Dothideomycetes</taxon>
        <taxon>Pleosporomycetidae</taxon>
        <taxon>Pleosporales</taxon>
        <taxon>Pleosporineae</taxon>
        <taxon>Pleosporaceae</taxon>
        <taxon>Curvularia</taxon>
    </lineage>
</organism>
<evidence type="ECO:0000313" key="2">
    <source>
        <dbReference type="EMBL" id="KAF2998824.1"/>
    </source>
</evidence>
<dbReference type="Proteomes" id="UP000801428">
    <property type="component" value="Unassembled WGS sequence"/>
</dbReference>
<reference evidence="2" key="1">
    <citation type="submission" date="2019-04" db="EMBL/GenBank/DDBJ databases">
        <title>Sequencing of skin fungus with MAO and IRED activity.</title>
        <authorList>
            <person name="Marsaioli A.J."/>
            <person name="Bonatto J.M.C."/>
            <person name="Reis Junior O."/>
        </authorList>
    </citation>
    <scope>NUCLEOTIDE SEQUENCE</scope>
    <source>
        <strain evidence="2">30M1</strain>
    </source>
</reference>
<feature type="compositionally biased region" description="Polar residues" evidence="1">
    <location>
        <begin position="26"/>
        <end position="45"/>
    </location>
</feature>